<dbReference type="AlphaFoldDB" id="A0A9P1IIY0"/>
<evidence type="ECO:0000313" key="1">
    <source>
        <dbReference type="EMBL" id="CAI5446294.1"/>
    </source>
</evidence>
<keyword evidence="2" id="KW-1185">Reference proteome</keyword>
<protein>
    <submittedName>
        <fullName evidence="1">Uncharacterized protein</fullName>
    </submittedName>
</protein>
<evidence type="ECO:0000313" key="2">
    <source>
        <dbReference type="Proteomes" id="UP001152747"/>
    </source>
</evidence>
<accession>A0A9P1IIY0</accession>
<dbReference type="Proteomes" id="UP001152747">
    <property type="component" value="Unassembled WGS sequence"/>
</dbReference>
<reference evidence="1" key="1">
    <citation type="submission" date="2022-11" db="EMBL/GenBank/DDBJ databases">
        <authorList>
            <person name="Kikuchi T."/>
        </authorList>
    </citation>
    <scope>NUCLEOTIDE SEQUENCE</scope>
    <source>
        <strain evidence="1">PS1010</strain>
    </source>
</reference>
<name>A0A9P1IIY0_9PELO</name>
<organism evidence="1 2">
    <name type="scientific">Caenorhabditis angaria</name>
    <dbReference type="NCBI Taxonomy" id="860376"/>
    <lineage>
        <taxon>Eukaryota</taxon>
        <taxon>Metazoa</taxon>
        <taxon>Ecdysozoa</taxon>
        <taxon>Nematoda</taxon>
        <taxon>Chromadorea</taxon>
        <taxon>Rhabditida</taxon>
        <taxon>Rhabditina</taxon>
        <taxon>Rhabditomorpha</taxon>
        <taxon>Rhabditoidea</taxon>
        <taxon>Rhabditidae</taxon>
        <taxon>Peloderinae</taxon>
        <taxon>Caenorhabditis</taxon>
    </lineage>
</organism>
<comment type="caution">
    <text evidence="1">The sequence shown here is derived from an EMBL/GenBank/DDBJ whole genome shotgun (WGS) entry which is preliminary data.</text>
</comment>
<sequence>MVEFIDNKTKFEASLDLVHNTKIWIEYILDENGEKLKRGRSGQNKEEIEEIIDSSRNQAFAVREENENGSHVAFLLWFPDKNDYEKNNNFHEIFVNIAHFYQIPIEMFANVLSNQSTSSAVQNISSIILSDISQNQLLSNDEKSIINSSTETYHAQLRASFLFAPCICLTLGVSVQSMALNSNRKCDDLDVLRNLCKDNNVDMKTKIRIIEKLKRQNVEIQGKITRKKLEEKLGKTLLKNLNHDLWRLCQDSDIKKLMIDVSSTHTISVNLLKRLAPMMKSKKTDCMKYLKMIKTATSTSIVKKLRYEKRKTTKKKK</sequence>
<gene>
    <name evidence="1" type="ORF">CAMP_LOCUS8931</name>
</gene>
<dbReference type="EMBL" id="CANHGI010000003">
    <property type="protein sequence ID" value="CAI5446294.1"/>
    <property type="molecule type" value="Genomic_DNA"/>
</dbReference>
<proteinExistence type="predicted"/>